<dbReference type="NCBIfam" id="TIGR00231">
    <property type="entry name" value="small_GTP"/>
    <property type="match status" value="1"/>
</dbReference>
<gene>
    <name evidence="7" type="ORF">SNE40_002381</name>
    <name evidence="6" type="ORF">SNE40_006434</name>
</gene>
<dbReference type="SUPFAM" id="SSF52540">
    <property type="entry name" value="P-loop containing nucleoside triphosphate hydrolases"/>
    <property type="match status" value="1"/>
</dbReference>
<dbReference type="EC" id="3.6.5.2" evidence="2"/>
<dbReference type="PRINTS" id="PR00449">
    <property type="entry name" value="RASTRNSFRMNG"/>
</dbReference>
<comment type="caution">
    <text evidence="7">The sequence shown here is derived from an EMBL/GenBank/DDBJ whole genome shotgun (WGS) entry which is preliminary data.</text>
</comment>
<evidence type="ECO:0000256" key="5">
    <source>
        <dbReference type="SAM" id="MobiDB-lite"/>
    </source>
</evidence>
<name>A0AAN8PZ35_PATCE</name>
<dbReference type="SMART" id="SM00173">
    <property type="entry name" value="RAS"/>
    <property type="match status" value="1"/>
</dbReference>
<dbReference type="PANTHER" id="PTHR45704">
    <property type="entry name" value="RAS-LIKE FAMILY MEMBER 11"/>
    <property type="match status" value="1"/>
</dbReference>
<evidence type="ECO:0000256" key="3">
    <source>
        <dbReference type="ARBA" id="ARBA00022801"/>
    </source>
</evidence>
<dbReference type="GO" id="GO:0003925">
    <property type="term" value="F:G protein activity"/>
    <property type="evidence" value="ECO:0007669"/>
    <property type="project" value="UniProtKB-EC"/>
</dbReference>
<evidence type="ECO:0000313" key="7">
    <source>
        <dbReference type="EMBL" id="KAK6190533.1"/>
    </source>
</evidence>
<dbReference type="AlphaFoldDB" id="A0AAN8PZ35"/>
<sequence length="214" mass="24326">MKGPIHLLVLGKEGVGKTALVVRFLTKRYLSEYAQTEEAIYERSLSVDERNTALRITDISGKDVERKAANKEILNKVDGVIVVYSIIDRHSFDVAKNIVHWLQRERRPAPVIPVLLLGNKCDLGHRRVVESPGLDSPDWQESDAFLRFECSACDDVDGVDDVFTKFIRKIQEKRDPSSKPQRKVNHSSGLGSPTQLRAAIRRRFSVFNRDRTTL</sequence>
<reference evidence="7 8" key="1">
    <citation type="submission" date="2024-01" db="EMBL/GenBank/DDBJ databases">
        <title>The genome of the rayed Mediterranean limpet Patella caerulea (Linnaeus, 1758).</title>
        <authorList>
            <person name="Anh-Thu Weber A."/>
            <person name="Halstead-Nussloch G."/>
        </authorList>
    </citation>
    <scope>NUCLEOTIDE SEQUENCE [LARGE SCALE GENOMIC DNA]</scope>
    <source>
        <strain evidence="7">AATW-2023a</strain>
        <tissue evidence="7">Whole specimen</tissue>
    </source>
</reference>
<evidence type="ECO:0000256" key="1">
    <source>
        <dbReference type="ARBA" id="ARBA00008344"/>
    </source>
</evidence>
<evidence type="ECO:0000313" key="8">
    <source>
        <dbReference type="Proteomes" id="UP001347796"/>
    </source>
</evidence>
<evidence type="ECO:0000256" key="4">
    <source>
        <dbReference type="ARBA" id="ARBA00048098"/>
    </source>
</evidence>
<keyword evidence="3" id="KW-0378">Hydrolase</keyword>
<proteinExistence type="inferred from homology"/>
<comment type="similarity">
    <text evidence="1">Belongs to the small GTPase superfamily. Ras family.</text>
</comment>
<evidence type="ECO:0000256" key="2">
    <source>
        <dbReference type="ARBA" id="ARBA00011984"/>
    </source>
</evidence>
<organism evidence="7 8">
    <name type="scientific">Patella caerulea</name>
    <name type="common">Rayed Mediterranean limpet</name>
    <dbReference type="NCBI Taxonomy" id="87958"/>
    <lineage>
        <taxon>Eukaryota</taxon>
        <taxon>Metazoa</taxon>
        <taxon>Spiralia</taxon>
        <taxon>Lophotrochozoa</taxon>
        <taxon>Mollusca</taxon>
        <taxon>Gastropoda</taxon>
        <taxon>Patellogastropoda</taxon>
        <taxon>Patelloidea</taxon>
        <taxon>Patellidae</taxon>
        <taxon>Patella</taxon>
    </lineage>
</organism>
<dbReference type="InterPro" id="IPR005225">
    <property type="entry name" value="Small_GTP-bd"/>
</dbReference>
<dbReference type="Proteomes" id="UP001347796">
    <property type="component" value="Unassembled WGS sequence"/>
</dbReference>
<feature type="region of interest" description="Disordered" evidence="5">
    <location>
        <begin position="172"/>
        <end position="192"/>
    </location>
</feature>
<protein>
    <recommendedName>
        <fullName evidence="2">small monomeric GTPase</fullName>
        <ecNumber evidence="2">3.6.5.2</ecNumber>
    </recommendedName>
</protein>
<dbReference type="InterPro" id="IPR027417">
    <property type="entry name" value="P-loop_NTPase"/>
</dbReference>
<dbReference type="EMBL" id="JAZGQO010000002">
    <property type="protein sequence ID" value="KAK6190533.1"/>
    <property type="molecule type" value="Genomic_DNA"/>
</dbReference>
<dbReference type="InterPro" id="IPR051065">
    <property type="entry name" value="Ras-related_GTPase"/>
</dbReference>
<dbReference type="Gene3D" id="3.40.50.300">
    <property type="entry name" value="P-loop containing nucleotide triphosphate hydrolases"/>
    <property type="match status" value="1"/>
</dbReference>
<accession>A0AAN8PZ35</accession>
<keyword evidence="8" id="KW-1185">Reference proteome</keyword>
<dbReference type="InterPro" id="IPR001806">
    <property type="entry name" value="Small_GTPase"/>
</dbReference>
<dbReference type="EMBL" id="JAZGQO010000006">
    <property type="protein sequence ID" value="KAK6183845.1"/>
    <property type="molecule type" value="Genomic_DNA"/>
</dbReference>
<dbReference type="SMART" id="SM00174">
    <property type="entry name" value="RHO"/>
    <property type="match status" value="1"/>
</dbReference>
<dbReference type="GO" id="GO:0005525">
    <property type="term" value="F:GTP binding"/>
    <property type="evidence" value="ECO:0007669"/>
    <property type="project" value="InterPro"/>
</dbReference>
<evidence type="ECO:0000313" key="6">
    <source>
        <dbReference type="EMBL" id="KAK6183845.1"/>
    </source>
</evidence>
<dbReference type="PROSITE" id="PS51419">
    <property type="entry name" value="RAB"/>
    <property type="match status" value="1"/>
</dbReference>
<dbReference type="PROSITE" id="PS51421">
    <property type="entry name" value="RAS"/>
    <property type="match status" value="1"/>
</dbReference>
<dbReference type="SMART" id="SM00175">
    <property type="entry name" value="RAB"/>
    <property type="match status" value="1"/>
</dbReference>
<comment type="catalytic activity">
    <reaction evidence="4">
        <text>GTP + H2O = GDP + phosphate + H(+)</text>
        <dbReference type="Rhea" id="RHEA:19669"/>
        <dbReference type="ChEBI" id="CHEBI:15377"/>
        <dbReference type="ChEBI" id="CHEBI:15378"/>
        <dbReference type="ChEBI" id="CHEBI:37565"/>
        <dbReference type="ChEBI" id="CHEBI:43474"/>
        <dbReference type="ChEBI" id="CHEBI:58189"/>
        <dbReference type="EC" id="3.6.5.2"/>
    </reaction>
</comment>
<dbReference type="Pfam" id="PF00071">
    <property type="entry name" value="Ras"/>
    <property type="match status" value="1"/>
</dbReference>